<dbReference type="InterPro" id="IPR036163">
    <property type="entry name" value="HMA_dom_sf"/>
</dbReference>
<accession>A0A3N6X6T5</accession>
<dbReference type="InterPro" id="IPR017969">
    <property type="entry name" value="Heavy-metal-associated_CS"/>
</dbReference>
<sequence>MTTSTYRVTGMTCGHCVAAVTEELQALDGVTDVTVDLVAGGTSTVTVASDQPLDDAAVAEAVDEAGYALAGPRDLPLA</sequence>
<dbReference type="PROSITE" id="PS01047">
    <property type="entry name" value="HMA_1"/>
    <property type="match status" value="1"/>
</dbReference>
<name>A0A3N6X6T5_9ACTN</name>
<evidence type="ECO:0000313" key="3">
    <source>
        <dbReference type="EMBL" id="RQN09358.1"/>
    </source>
</evidence>
<dbReference type="PROSITE" id="PS50846">
    <property type="entry name" value="HMA_2"/>
    <property type="match status" value="1"/>
</dbReference>
<keyword evidence="4" id="KW-1185">Reference proteome</keyword>
<reference evidence="3 4" key="1">
    <citation type="submission" date="2018-11" db="EMBL/GenBank/DDBJ databases">
        <authorList>
            <person name="Li F."/>
        </authorList>
    </citation>
    <scope>NUCLEOTIDE SEQUENCE [LARGE SCALE GENOMIC DNA]</scope>
    <source>
        <strain evidence="3 4">YS17T</strain>
    </source>
</reference>
<gene>
    <name evidence="3" type="ORF">EHW97_03700</name>
</gene>
<dbReference type="SUPFAM" id="SSF55008">
    <property type="entry name" value="HMA, heavy metal-associated domain"/>
    <property type="match status" value="1"/>
</dbReference>
<protein>
    <submittedName>
        <fullName evidence="3">Copper chaperone</fullName>
    </submittedName>
</protein>
<evidence type="ECO:0000259" key="2">
    <source>
        <dbReference type="PROSITE" id="PS50846"/>
    </source>
</evidence>
<comment type="caution">
    <text evidence="3">The sequence shown here is derived from an EMBL/GenBank/DDBJ whole genome shotgun (WGS) entry which is preliminary data.</text>
</comment>
<dbReference type="Proteomes" id="UP000275225">
    <property type="component" value="Unassembled WGS sequence"/>
</dbReference>
<proteinExistence type="predicted"/>
<feature type="domain" description="HMA" evidence="2">
    <location>
        <begin position="2"/>
        <end position="70"/>
    </location>
</feature>
<keyword evidence="1" id="KW-0479">Metal-binding</keyword>
<dbReference type="Pfam" id="PF00403">
    <property type="entry name" value="HMA"/>
    <property type="match status" value="1"/>
</dbReference>
<organism evidence="3 4">
    <name type="scientific">Aeromicrobium camelliae</name>
    <dbReference type="NCBI Taxonomy" id="1538144"/>
    <lineage>
        <taxon>Bacteria</taxon>
        <taxon>Bacillati</taxon>
        <taxon>Actinomycetota</taxon>
        <taxon>Actinomycetes</taxon>
        <taxon>Propionibacteriales</taxon>
        <taxon>Nocardioidaceae</taxon>
        <taxon>Aeromicrobium</taxon>
    </lineage>
</organism>
<evidence type="ECO:0000313" key="4">
    <source>
        <dbReference type="Proteomes" id="UP000275225"/>
    </source>
</evidence>
<dbReference type="GO" id="GO:0046872">
    <property type="term" value="F:metal ion binding"/>
    <property type="evidence" value="ECO:0007669"/>
    <property type="project" value="UniProtKB-KW"/>
</dbReference>
<dbReference type="RefSeq" id="WP_124235812.1">
    <property type="nucleotide sequence ID" value="NZ_JBHUFI010000009.1"/>
</dbReference>
<evidence type="ECO:0000256" key="1">
    <source>
        <dbReference type="ARBA" id="ARBA00022723"/>
    </source>
</evidence>
<dbReference type="InterPro" id="IPR006121">
    <property type="entry name" value="HMA_dom"/>
</dbReference>
<dbReference type="EMBL" id="RQJX01000003">
    <property type="protein sequence ID" value="RQN09358.1"/>
    <property type="molecule type" value="Genomic_DNA"/>
</dbReference>
<dbReference type="CDD" id="cd00371">
    <property type="entry name" value="HMA"/>
    <property type="match status" value="1"/>
</dbReference>
<dbReference type="AlphaFoldDB" id="A0A3N6X6T5"/>
<dbReference type="Gene3D" id="3.30.70.100">
    <property type="match status" value="1"/>
</dbReference>